<dbReference type="PANTHER" id="PTHR10584">
    <property type="entry name" value="SUGAR KINASE"/>
    <property type="match status" value="1"/>
</dbReference>
<comment type="caution">
    <text evidence="4">The sequence shown here is derived from an EMBL/GenBank/DDBJ whole genome shotgun (WGS) entry which is preliminary data.</text>
</comment>
<sequence length="272" mass="29099">MLDIIALVEDFPGPDGKAKAMANDLIPGGSSLNAAMVFSYLGGNATLATSMGAKGIVRDFVTDDLNTYGVDLCDICDDSDYQIPLSTVVSTRSLGARMIVNGAQDDCSRLKDGRDLFASNIDLIQLDQYERPFVEQNFDNIRAFDGPVILDGGSWKDWSPDFLRLADVPVVSEVFLPEGPRAFAEMCNDLGISRWAITRGANGVIWQDGGTSGEISAVEVAAVDTMGAGDIFHGAFCHAYAETGEFVAALDGANRIAAKSCEFAGTRSWMRA</sequence>
<evidence type="ECO:0000256" key="1">
    <source>
        <dbReference type="ARBA" id="ARBA00022679"/>
    </source>
</evidence>
<dbReference type="InterPro" id="IPR011611">
    <property type="entry name" value="PfkB_dom"/>
</dbReference>
<name>A0A2P8FHA3_9RHOB</name>
<dbReference type="RefSeq" id="WP_207797018.1">
    <property type="nucleotide sequence ID" value="NZ_PYGJ01000002.1"/>
</dbReference>
<gene>
    <name evidence="4" type="ORF">CLV88_102217</name>
</gene>
<organism evidence="4 5">
    <name type="scientific">Shimia abyssi</name>
    <dbReference type="NCBI Taxonomy" id="1662395"/>
    <lineage>
        <taxon>Bacteria</taxon>
        <taxon>Pseudomonadati</taxon>
        <taxon>Pseudomonadota</taxon>
        <taxon>Alphaproteobacteria</taxon>
        <taxon>Rhodobacterales</taxon>
        <taxon>Roseobacteraceae</taxon>
    </lineage>
</organism>
<evidence type="ECO:0000313" key="5">
    <source>
        <dbReference type="Proteomes" id="UP000240418"/>
    </source>
</evidence>
<dbReference type="InterPro" id="IPR029056">
    <property type="entry name" value="Ribokinase-like"/>
</dbReference>
<feature type="domain" description="Carbohydrate kinase PfkB" evidence="3">
    <location>
        <begin position="190"/>
        <end position="268"/>
    </location>
</feature>
<dbReference type="SUPFAM" id="SSF53613">
    <property type="entry name" value="Ribokinase-like"/>
    <property type="match status" value="1"/>
</dbReference>
<keyword evidence="2 4" id="KW-0418">Kinase</keyword>
<keyword evidence="5" id="KW-1185">Reference proteome</keyword>
<keyword evidence="1" id="KW-0808">Transferase</keyword>
<dbReference type="GO" id="GO:0005829">
    <property type="term" value="C:cytosol"/>
    <property type="evidence" value="ECO:0007669"/>
    <property type="project" value="TreeGrafter"/>
</dbReference>
<protein>
    <submittedName>
        <fullName evidence="4">Sugar/nucleoside kinase (Ribokinase family)</fullName>
    </submittedName>
</protein>
<dbReference type="PANTHER" id="PTHR10584:SF157">
    <property type="entry name" value="SULFOFRUCTOSE KINASE"/>
    <property type="match status" value="1"/>
</dbReference>
<dbReference type="Pfam" id="PF00294">
    <property type="entry name" value="PfkB"/>
    <property type="match status" value="1"/>
</dbReference>
<dbReference type="Gene3D" id="3.40.1190.20">
    <property type="match status" value="1"/>
</dbReference>
<evidence type="ECO:0000313" key="4">
    <source>
        <dbReference type="EMBL" id="PSL21097.1"/>
    </source>
</evidence>
<dbReference type="EMBL" id="PYGJ01000002">
    <property type="protein sequence ID" value="PSL21097.1"/>
    <property type="molecule type" value="Genomic_DNA"/>
</dbReference>
<reference evidence="4 5" key="1">
    <citation type="submission" date="2018-03" db="EMBL/GenBank/DDBJ databases">
        <title>Genomic Encyclopedia of Archaeal and Bacterial Type Strains, Phase II (KMG-II): from individual species to whole genera.</title>
        <authorList>
            <person name="Goeker M."/>
        </authorList>
    </citation>
    <scope>NUCLEOTIDE SEQUENCE [LARGE SCALE GENOMIC DNA]</scope>
    <source>
        <strain evidence="4 5">DSM 100673</strain>
    </source>
</reference>
<dbReference type="Proteomes" id="UP000240418">
    <property type="component" value="Unassembled WGS sequence"/>
</dbReference>
<accession>A0A2P8FHA3</accession>
<dbReference type="AlphaFoldDB" id="A0A2P8FHA3"/>
<evidence type="ECO:0000256" key="2">
    <source>
        <dbReference type="ARBA" id="ARBA00022777"/>
    </source>
</evidence>
<dbReference type="GO" id="GO:0016301">
    <property type="term" value="F:kinase activity"/>
    <property type="evidence" value="ECO:0007669"/>
    <property type="project" value="UniProtKB-KW"/>
</dbReference>
<proteinExistence type="predicted"/>
<evidence type="ECO:0000259" key="3">
    <source>
        <dbReference type="Pfam" id="PF00294"/>
    </source>
</evidence>